<dbReference type="Proteomes" id="UP000184420">
    <property type="component" value="Unassembled WGS sequence"/>
</dbReference>
<dbReference type="InterPro" id="IPR011050">
    <property type="entry name" value="Pectin_lyase_fold/virulence"/>
</dbReference>
<evidence type="ECO:0000313" key="3">
    <source>
        <dbReference type="EMBL" id="SHL40789.1"/>
    </source>
</evidence>
<evidence type="ECO:0000313" key="4">
    <source>
        <dbReference type="Proteomes" id="UP000184420"/>
    </source>
</evidence>
<name>A0A1M7AE40_9BACT</name>
<gene>
    <name evidence="3" type="ORF">SAMN05444266_103237</name>
</gene>
<dbReference type="SUPFAM" id="SSF51126">
    <property type="entry name" value="Pectin lyase-like"/>
    <property type="match status" value="1"/>
</dbReference>
<dbReference type="InterPro" id="IPR012334">
    <property type="entry name" value="Pectin_lyas_fold"/>
</dbReference>
<keyword evidence="4" id="KW-1185">Reference proteome</keyword>
<dbReference type="PANTHER" id="PTHR36453:SF1">
    <property type="entry name" value="RIGHT HANDED BETA HELIX DOMAIN-CONTAINING PROTEIN"/>
    <property type="match status" value="1"/>
</dbReference>
<dbReference type="PANTHER" id="PTHR36453">
    <property type="entry name" value="SECRETED PROTEIN-RELATED"/>
    <property type="match status" value="1"/>
</dbReference>
<proteinExistence type="predicted"/>
<evidence type="ECO:0000259" key="2">
    <source>
        <dbReference type="Pfam" id="PF21231"/>
    </source>
</evidence>
<evidence type="ECO:0000256" key="1">
    <source>
        <dbReference type="SAM" id="SignalP"/>
    </source>
</evidence>
<dbReference type="STRING" id="1419482.SAMN05444266_103237"/>
<feature type="domain" description="GH141-like insertion" evidence="2">
    <location>
        <begin position="133"/>
        <end position="281"/>
    </location>
</feature>
<dbReference type="AlphaFoldDB" id="A0A1M7AE40"/>
<keyword evidence="1" id="KW-0732">Signal</keyword>
<organism evidence="3 4">
    <name type="scientific">Chitinophaga jiangningensis</name>
    <dbReference type="NCBI Taxonomy" id="1419482"/>
    <lineage>
        <taxon>Bacteria</taxon>
        <taxon>Pseudomonadati</taxon>
        <taxon>Bacteroidota</taxon>
        <taxon>Chitinophagia</taxon>
        <taxon>Chitinophagales</taxon>
        <taxon>Chitinophagaceae</taxon>
        <taxon>Chitinophaga</taxon>
    </lineage>
</organism>
<dbReference type="OrthoDB" id="9808066at2"/>
<dbReference type="RefSeq" id="WP_073079978.1">
    <property type="nucleotide sequence ID" value="NZ_FRBL01000003.1"/>
</dbReference>
<feature type="chain" id="PRO_5012906846" evidence="1">
    <location>
        <begin position="22"/>
        <end position="631"/>
    </location>
</feature>
<dbReference type="Gene3D" id="2.160.20.10">
    <property type="entry name" value="Single-stranded right-handed beta-helix, Pectin lyase-like"/>
    <property type="match status" value="2"/>
</dbReference>
<dbReference type="Pfam" id="PF21231">
    <property type="entry name" value="GH141_M"/>
    <property type="match status" value="1"/>
</dbReference>
<reference evidence="3 4" key="1">
    <citation type="submission" date="2016-11" db="EMBL/GenBank/DDBJ databases">
        <authorList>
            <person name="Jaros S."/>
            <person name="Januszkiewicz K."/>
            <person name="Wedrychowicz H."/>
        </authorList>
    </citation>
    <scope>NUCLEOTIDE SEQUENCE [LARGE SCALE GENOMIC DNA]</scope>
    <source>
        <strain evidence="3 4">DSM 27406</strain>
    </source>
</reference>
<dbReference type="EMBL" id="FRBL01000003">
    <property type="protein sequence ID" value="SHL40789.1"/>
    <property type="molecule type" value="Genomic_DNA"/>
</dbReference>
<protein>
    <submittedName>
        <fullName evidence="3">Right handed beta helix region</fullName>
    </submittedName>
</protein>
<sequence length="631" mass="70361">MKRVSVYLLAVAVLIQLQTLAVDIHVSPAGADTNPGTRQLPMATPAAALRHARELRRLHDPAIKGGIHIIIHGGTYRLYEPVFIRPEDSGTPDSPTIIEAASGEVPIFSGGQTVTGWQRLTATIPGLPASTKGKVWVAELPYHQLFRQLWVDDVKAVRARDVSGDSMTRILNWNKGNETCVIPLPKALLQGNTAGLEMCIQQWWAIANLRIKSIQPRGDSAMLHFFQPESRIQSGHPWPAPWLSKETGNSPYYLTNAIQLLDEPGEWYYDNNTRKLYYWPRQNEDLRTAVVVIPELETLLRIEGTADLPVTDLHIRNIAFAHTGWIRPSLKGHVPLQAGMYLLDAYKLKQPGTAAKAGLENQAWIGRQPGAVELAYAHRIHLSGCRFQHLGATGLDLKKGTRYDTIAGCLFRDIAGTGIQAGVFADEAFETHLAYDPADERELCRDILITNNLVNQVGNEDWGCVGISAGYVRDFHITHNEVSEVPYSGICVGWGWTKAVNTMRNNVVYANKVHHYAMHVYDVGGIYTLSAMPGTSITENYIDDIYKAPYPHDPQHWFYYYLDEGSSYITVKNNWSPAEKVMRNANGPGNVWENNGPTVADSIKTNAGIQSTWLHLLKEIKPVSDYRPINH</sequence>
<dbReference type="InterPro" id="IPR048482">
    <property type="entry name" value="GH141_ins"/>
</dbReference>
<feature type="signal peptide" evidence="1">
    <location>
        <begin position="1"/>
        <end position="21"/>
    </location>
</feature>
<accession>A0A1M7AE40</accession>